<evidence type="ECO:0000259" key="1">
    <source>
        <dbReference type="Pfam" id="PF06056"/>
    </source>
</evidence>
<sequence>MNEVNYNFPQIQKVKELIKNTKNKRMYQRYHVVFLHLLGHTNKDIANIVDLCQHTVGAYVNTYKAKGIEGLVMGKSTGAPRFLIAEQEKKLIEVITTKTPDEVVIPNRKNWDSVIACQWIKSNFGVEYSARGMLDVLRRLNLSYTRPTYTLAKLTPKNKRS</sequence>
<feature type="domain" description="Terminase ATPase subunit N-terminal" evidence="1">
    <location>
        <begin position="28"/>
        <end position="82"/>
    </location>
</feature>
<dbReference type="Proteomes" id="UP000184442">
    <property type="component" value="Unassembled WGS sequence"/>
</dbReference>
<dbReference type="InterPro" id="IPR010332">
    <property type="entry name" value="ATPase_terminase-su_N"/>
</dbReference>
<feature type="domain" description="Winged helix-turn helix" evidence="2">
    <location>
        <begin position="110"/>
        <end position="156"/>
    </location>
</feature>
<dbReference type="InterPro" id="IPR025959">
    <property type="entry name" value="Winged_HTH_dom"/>
</dbReference>
<reference evidence="3 4" key="1">
    <citation type="submission" date="2016-11" db="EMBL/GenBank/DDBJ databases">
        <authorList>
            <person name="Jaros S."/>
            <person name="Januszkiewicz K."/>
            <person name="Wedrychowicz H."/>
        </authorList>
    </citation>
    <scope>NUCLEOTIDE SEQUENCE [LARGE SCALE GENOMIC DNA]</scope>
    <source>
        <strain evidence="3 4">DSM 19022</strain>
    </source>
</reference>
<keyword evidence="4" id="KW-1185">Reference proteome</keyword>
<dbReference type="STRING" id="1122184.SAMN02745176_03451"/>
<protein>
    <submittedName>
        <fullName evidence="3">Putative transposase</fullName>
    </submittedName>
</protein>
<name>A0A1M6IZB7_9FIRM</name>
<dbReference type="EMBL" id="FQZS01000043">
    <property type="protein sequence ID" value="SHJ39801.1"/>
    <property type="molecule type" value="Genomic_DNA"/>
</dbReference>
<organism evidence="3 4">
    <name type="scientific">Lutispora thermophila DSM 19022</name>
    <dbReference type="NCBI Taxonomy" id="1122184"/>
    <lineage>
        <taxon>Bacteria</taxon>
        <taxon>Bacillati</taxon>
        <taxon>Bacillota</taxon>
        <taxon>Clostridia</taxon>
        <taxon>Lutisporales</taxon>
        <taxon>Lutisporaceae</taxon>
        <taxon>Lutispora</taxon>
    </lineage>
</organism>
<evidence type="ECO:0000313" key="3">
    <source>
        <dbReference type="EMBL" id="SHJ39801.1"/>
    </source>
</evidence>
<gene>
    <name evidence="3" type="ORF">SAMN02745176_03451</name>
</gene>
<evidence type="ECO:0000313" key="4">
    <source>
        <dbReference type="Proteomes" id="UP000184442"/>
    </source>
</evidence>
<dbReference type="Pfam" id="PF13592">
    <property type="entry name" value="HTH_33"/>
    <property type="match status" value="1"/>
</dbReference>
<proteinExistence type="predicted"/>
<dbReference type="Pfam" id="PF06056">
    <property type="entry name" value="Terminase_5"/>
    <property type="match status" value="1"/>
</dbReference>
<dbReference type="AlphaFoldDB" id="A0A1M6IZB7"/>
<evidence type="ECO:0000259" key="2">
    <source>
        <dbReference type="Pfam" id="PF13592"/>
    </source>
</evidence>
<dbReference type="SUPFAM" id="SSF46689">
    <property type="entry name" value="Homeodomain-like"/>
    <property type="match status" value="1"/>
</dbReference>
<dbReference type="InterPro" id="IPR009057">
    <property type="entry name" value="Homeodomain-like_sf"/>
</dbReference>
<accession>A0A1M6IZB7</accession>